<dbReference type="OrthoDB" id="9807264at2"/>
<name>A0A2T6AZF1_9RHOB</name>
<dbReference type="InterPro" id="IPR036714">
    <property type="entry name" value="SDH_sf"/>
</dbReference>
<dbReference type="Proteomes" id="UP000244069">
    <property type="component" value="Unassembled WGS sequence"/>
</dbReference>
<dbReference type="InterPro" id="IPR005631">
    <property type="entry name" value="SDH"/>
</dbReference>
<proteinExistence type="inferred from homology"/>
<reference evidence="4 5" key="1">
    <citation type="submission" date="2018-04" db="EMBL/GenBank/DDBJ databases">
        <title>Genomic Encyclopedia of Archaeal and Bacterial Type Strains, Phase II (KMG-II): from individual species to whole genera.</title>
        <authorList>
            <person name="Goeker M."/>
        </authorList>
    </citation>
    <scope>NUCLEOTIDE SEQUENCE [LARGE SCALE GENOMIC DNA]</scope>
    <source>
        <strain evidence="4 5">DSM 29329</strain>
    </source>
</reference>
<dbReference type="EMBL" id="QBKN01000007">
    <property type="protein sequence ID" value="PTX49192.1"/>
    <property type="molecule type" value="Genomic_DNA"/>
</dbReference>
<dbReference type="PANTHER" id="PTHR12469">
    <property type="entry name" value="PROTEIN EMI5 HOMOLOG, MITOCHONDRIAL"/>
    <property type="match status" value="1"/>
</dbReference>
<evidence type="ECO:0000256" key="2">
    <source>
        <dbReference type="ARBA" id="ARBA00019418"/>
    </source>
</evidence>
<protein>
    <recommendedName>
        <fullName evidence="2">FAD assembly factor SdhE</fullName>
    </recommendedName>
</protein>
<dbReference type="GO" id="GO:0006099">
    <property type="term" value="P:tricarboxylic acid cycle"/>
    <property type="evidence" value="ECO:0007669"/>
    <property type="project" value="TreeGrafter"/>
</dbReference>
<evidence type="ECO:0000313" key="5">
    <source>
        <dbReference type="Proteomes" id="UP000244069"/>
    </source>
</evidence>
<keyword evidence="5" id="KW-1185">Reference proteome</keyword>
<dbReference type="Pfam" id="PF03937">
    <property type="entry name" value="Sdh5"/>
    <property type="match status" value="1"/>
</dbReference>
<dbReference type="AlphaFoldDB" id="A0A2T6AZF1"/>
<comment type="similarity">
    <text evidence="1">Belongs to the SdhE FAD assembly factor family.</text>
</comment>
<evidence type="ECO:0000313" key="4">
    <source>
        <dbReference type="EMBL" id="PTX49192.1"/>
    </source>
</evidence>
<dbReference type="RefSeq" id="WP_107975458.1">
    <property type="nucleotide sequence ID" value="NZ_BMEZ01000007.1"/>
</dbReference>
<comment type="caution">
    <text evidence="4">The sequence shown here is derived from an EMBL/GenBank/DDBJ whole genome shotgun (WGS) entry which is preliminary data.</text>
</comment>
<sequence length="89" mass="10053">MNEPREIRLKRLTMRSMRRGIKEMDILLSRFAAARLSGMDAAALDLYEALLEESDQDLYQWVSGQVPAPDVYAPLIAEIAEASQERAAK</sequence>
<keyword evidence="3" id="KW-0143">Chaperone</keyword>
<accession>A0A2T6AZF1</accession>
<dbReference type="Gene3D" id="1.10.150.250">
    <property type="entry name" value="Flavinator of succinate dehydrogenase"/>
    <property type="match status" value="1"/>
</dbReference>
<dbReference type="PANTHER" id="PTHR12469:SF2">
    <property type="entry name" value="SUCCINATE DEHYDROGENASE ASSEMBLY FACTOR 2, MITOCHONDRIAL"/>
    <property type="match status" value="1"/>
</dbReference>
<evidence type="ECO:0000256" key="3">
    <source>
        <dbReference type="ARBA" id="ARBA00023186"/>
    </source>
</evidence>
<organism evidence="4 5">
    <name type="scientific">Allosediminivita pacifica</name>
    <dbReference type="NCBI Taxonomy" id="1267769"/>
    <lineage>
        <taxon>Bacteria</taxon>
        <taxon>Pseudomonadati</taxon>
        <taxon>Pseudomonadota</taxon>
        <taxon>Alphaproteobacteria</taxon>
        <taxon>Rhodobacterales</taxon>
        <taxon>Paracoccaceae</taxon>
        <taxon>Allosediminivita</taxon>
    </lineage>
</organism>
<gene>
    <name evidence="4" type="ORF">C8N44_10732</name>
</gene>
<evidence type="ECO:0000256" key="1">
    <source>
        <dbReference type="ARBA" id="ARBA00008571"/>
    </source>
</evidence>
<dbReference type="SUPFAM" id="SSF109910">
    <property type="entry name" value="YgfY-like"/>
    <property type="match status" value="1"/>
</dbReference>